<evidence type="ECO:0000256" key="1">
    <source>
        <dbReference type="ARBA" id="ARBA00004141"/>
    </source>
</evidence>
<keyword evidence="3 5" id="KW-1133">Transmembrane helix</keyword>
<evidence type="ECO:0000313" key="6">
    <source>
        <dbReference type="EMBL" id="PCS04411.1"/>
    </source>
</evidence>
<proteinExistence type="predicted"/>
<dbReference type="EMBL" id="FPKS01000001">
    <property type="protein sequence ID" value="SFZ70146.1"/>
    <property type="molecule type" value="Genomic_DNA"/>
</dbReference>
<evidence type="ECO:0000313" key="9">
    <source>
        <dbReference type="Proteomes" id="UP000218979"/>
    </source>
</evidence>
<dbReference type="Proteomes" id="UP000185655">
    <property type="component" value="Unassembled WGS sequence"/>
</dbReference>
<dbReference type="AlphaFoldDB" id="A0A1K2H3M9"/>
<accession>A0A1K2H3M9</accession>
<feature type="transmembrane region" description="Helical" evidence="5">
    <location>
        <begin position="120"/>
        <end position="141"/>
    </location>
</feature>
<comment type="subcellular location">
    <subcellularLocation>
        <location evidence="1">Membrane</location>
        <topology evidence="1">Multi-pass membrane protein</topology>
    </subcellularLocation>
</comment>
<evidence type="ECO:0000256" key="5">
    <source>
        <dbReference type="SAM" id="Phobius"/>
    </source>
</evidence>
<evidence type="ECO:0000313" key="8">
    <source>
        <dbReference type="Proteomes" id="UP000185655"/>
    </source>
</evidence>
<gene>
    <name evidence="6" type="ORF">RR45_GL001345</name>
    <name evidence="7" type="ORF">SAMN02746068_00085</name>
</gene>
<keyword evidence="4 5" id="KW-0472">Membrane</keyword>
<reference evidence="7 8" key="2">
    <citation type="submission" date="2016-11" db="EMBL/GenBank/DDBJ databases">
        <authorList>
            <person name="Jaros S."/>
            <person name="Januszkiewicz K."/>
            <person name="Wedrychowicz H."/>
        </authorList>
    </citation>
    <scope>NUCLEOTIDE SEQUENCE [LARGE SCALE GENOMIC DNA]</scope>
    <source>
        <strain evidence="7 8">DSM 22330</strain>
    </source>
</reference>
<feature type="transmembrane region" description="Helical" evidence="5">
    <location>
        <begin position="28"/>
        <end position="44"/>
    </location>
</feature>
<keyword evidence="9" id="KW-1185">Reference proteome</keyword>
<feature type="transmembrane region" description="Helical" evidence="5">
    <location>
        <begin position="80"/>
        <end position="108"/>
    </location>
</feature>
<dbReference type="RefSeq" id="WP_031365726.1">
    <property type="nucleotide sequence ID" value="NZ_FPKS01000001.1"/>
</dbReference>
<evidence type="ECO:0000313" key="7">
    <source>
        <dbReference type="EMBL" id="SFZ70146.1"/>
    </source>
</evidence>
<dbReference type="Pfam" id="PF02674">
    <property type="entry name" value="Colicin_V"/>
    <property type="match status" value="1"/>
</dbReference>
<dbReference type="EMBL" id="JXJT01000003">
    <property type="protein sequence ID" value="PCS04411.1"/>
    <property type="molecule type" value="Genomic_DNA"/>
</dbReference>
<evidence type="ECO:0000256" key="3">
    <source>
        <dbReference type="ARBA" id="ARBA00022989"/>
    </source>
</evidence>
<dbReference type="STRING" id="1122154.SAMN02746068_00085"/>
<organism evidence="7 8">
    <name type="scientific">Pseudolactococcus chungangensis CAU 28 = DSM 22330</name>
    <dbReference type="NCBI Taxonomy" id="1122154"/>
    <lineage>
        <taxon>Bacteria</taxon>
        <taxon>Bacillati</taxon>
        <taxon>Bacillota</taxon>
        <taxon>Bacilli</taxon>
        <taxon>Lactobacillales</taxon>
        <taxon>Streptococcaceae</taxon>
        <taxon>Pseudolactococcus</taxon>
    </lineage>
</organism>
<dbReference type="Proteomes" id="UP000218979">
    <property type="component" value="Unassembled WGS sequence"/>
</dbReference>
<dbReference type="GO" id="GO:0009403">
    <property type="term" value="P:toxin biosynthetic process"/>
    <property type="evidence" value="ECO:0007669"/>
    <property type="project" value="InterPro"/>
</dbReference>
<name>A0A1K2H3M9_9LACT</name>
<protein>
    <submittedName>
        <fullName evidence="6">Colicin V production protein</fullName>
    </submittedName>
    <submittedName>
        <fullName evidence="7">Uncharacterized membrane protein, required for colicin V production</fullName>
    </submittedName>
</protein>
<evidence type="ECO:0000256" key="2">
    <source>
        <dbReference type="ARBA" id="ARBA00022692"/>
    </source>
</evidence>
<dbReference type="PANTHER" id="PTHR37306:SF1">
    <property type="entry name" value="COLICIN V PRODUCTION PROTEIN"/>
    <property type="match status" value="1"/>
</dbReference>
<keyword evidence="2 5" id="KW-0812">Transmembrane</keyword>
<reference evidence="6 9" key="1">
    <citation type="submission" date="2014-12" db="EMBL/GenBank/DDBJ databases">
        <title>Draft genome sequences of 10 type strains of Lactococcus.</title>
        <authorList>
            <person name="Sun Z."/>
            <person name="Zhong Z."/>
            <person name="Liu W."/>
            <person name="Zhang W."/>
            <person name="Zhang H."/>
        </authorList>
    </citation>
    <scope>NUCLEOTIDE SEQUENCE [LARGE SCALE GENOMIC DNA]</scope>
    <source>
        <strain evidence="6 9">DSM 22330</strain>
    </source>
</reference>
<sequence>MIITILILAILIWAYLVGQSRGLALQGYYTLGSWVAIFIALKNYQALGEKITLWVPFASATSNSKLAFYSSKLIFEIDHVFYAVLAFMVIFLIVYGIVRLVGIFLGALENKIILGKTGNIIAGALSVCCTYFVLSLGLMALSTMPIPLVQNQLMSSGLARFMLVNTPLFSGWLQETFITQITHIKI</sequence>
<dbReference type="GO" id="GO:0016020">
    <property type="term" value="C:membrane"/>
    <property type="evidence" value="ECO:0007669"/>
    <property type="project" value="UniProtKB-SubCell"/>
</dbReference>
<evidence type="ECO:0000256" key="4">
    <source>
        <dbReference type="ARBA" id="ARBA00023136"/>
    </source>
</evidence>
<dbReference type="OrthoDB" id="1809613at2"/>
<dbReference type="PANTHER" id="PTHR37306">
    <property type="entry name" value="COLICIN V PRODUCTION PROTEIN"/>
    <property type="match status" value="1"/>
</dbReference>
<dbReference type="InterPro" id="IPR003825">
    <property type="entry name" value="Colicin-V_CvpA"/>
</dbReference>